<protein>
    <submittedName>
        <fullName evidence="1">Uncharacterized protein</fullName>
    </submittedName>
</protein>
<gene>
    <name evidence="1" type="ORF">SBF1_5490003</name>
</gene>
<evidence type="ECO:0000313" key="1">
    <source>
        <dbReference type="EMBL" id="SPF51954.1"/>
    </source>
</evidence>
<organism evidence="1 2">
    <name type="scientific">Candidatus Desulfosporosinus infrequens</name>
    <dbReference type="NCBI Taxonomy" id="2043169"/>
    <lineage>
        <taxon>Bacteria</taxon>
        <taxon>Bacillati</taxon>
        <taxon>Bacillota</taxon>
        <taxon>Clostridia</taxon>
        <taxon>Eubacteriales</taxon>
        <taxon>Desulfitobacteriaceae</taxon>
        <taxon>Desulfosporosinus</taxon>
    </lineage>
</organism>
<dbReference type="Proteomes" id="UP000238916">
    <property type="component" value="Unassembled WGS sequence"/>
</dbReference>
<evidence type="ECO:0000313" key="2">
    <source>
        <dbReference type="Proteomes" id="UP000238916"/>
    </source>
</evidence>
<accession>A0A2U3LJD3</accession>
<dbReference type="EMBL" id="OMOF01000500">
    <property type="protein sequence ID" value="SPF51954.1"/>
    <property type="molecule type" value="Genomic_DNA"/>
</dbReference>
<reference evidence="2" key="1">
    <citation type="submission" date="2018-02" db="EMBL/GenBank/DDBJ databases">
        <authorList>
            <person name="Hausmann B."/>
        </authorList>
    </citation>
    <scope>NUCLEOTIDE SEQUENCE [LARGE SCALE GENOMIC DNA]</scope>
    <source>
        <strain evidence="2">Peat soil MAG SbF1</strain>
    </source>
</reference>
<dbReference type="AlphaFoldDB" id="A0A2U3LJD3"/>
<name>A0A2U3LJD3_9FIRM</name>
<proteinExistence type="predicted"/>
<sequence>MGKRVLLSLVHFLIVNLNISKIYTMHYLRLRMKYIKGKALSYLVHTQLFNTCFLI</sequence>